<accession>A0A1Z5J9P3</accession>
<gene>
    <name evidence="1" type="ORF">FisN_14Lu118</name>
</gene>
<dbReference type="Proteomes" id="UP000198406">
    <property type="component" value="Unassembled WGS sequence"/>
</dbReference>
<dbReference type="EMBL" id="BDSP01000022">
    <property type="protein sequence ID" value="GAX10612.1"/>
    <property type="molecule type" value="Genomic_DNA"/>
</dbReference>
<proteinExistence type="predicted"/>
<name>A0A1Z5J9P3_FISSO</name>
<evidence type="ECO:0000313" key="2">
    <source>
        <dbReference type="Proteomes" id="UP000198406"/>
    </source>
</evidence>
<keyword evidence="2" id="KW-1185">Reference proteome</keyword>
<protein>
    <submittedName>
        <fullName evidence="1">Uncharacterized protein</fullName>
    </submittedName>
</protein>
<reference evidence="1 2" key="1">
    <citation type="journal article" date="2015" name="Plant Cell">
        <title>Oil accumulation by the oleaginous diatom Fistulifera solaris as revealed by the genome and transcriptome.</title>
        <authorList>
            <person name="Tanaka T."/>
            <person name="Maeda Y."/>
            <person name="Veluchamy A."/>
            <person name="Tanaka M."/>
            <person name="Abida H."/>
            <person name="Marechal E."/>
            <person name="Bowler C."/>
            <person name="Muto M."/>
            <person name="Sunaga Y."/>
            <person name="Tanaka M."/>
            <person name="Yoshino T."/>
            <person name="Taniguchi T."/>
            <person name="Fukuda Y."/>
            <person name="Nemoto M."/>
            <person name="Matsumoto M."/>
            <person name="Wong P.S."/>
            <person name="Aburatani S."/>
            <person name="Fujibuchi W."/>
        </authorList>
    </citation>
    <scope>NUCLEOTIDE SEQUENCE [LARGE SCALE GENOMIC DNA]</scope>
    <source>
        <strain evidence="1 2">JPCC DA0580</strain>
    </source>
</reference>
<evidence type="ECO:0000313" key="1">
    <source>
        <dbReference type="EMBL" id="GAX10612.1"/>
    </source>
</evidence>
<dbReference type="AlphaFoldDB" id="A0A1Z5J9P3"/>
<sequence>MSKGQLAQFKRRFGPYEDFLSFKKEILNSPEFAQWRPAKMDPTGIVLGLLILGSLRRIRGMCHFDDMAELSLMDAAMHREFFSQFEKFRLANKHRKPWSRIRPNRNYLQIEQLEEEDDKFVEWMINNDY</sequence>
<dbReference type="InParanoid" id="A0A1Z5J9P3"/>
<organism evidence="1 2">
    <name type="scientific">Fistulifera solaris</name>
    <name type="common">Oleaginous diatom</name>
    <dbReference type="NCBI Taxonomy" id="1519565"/>
    <lineage>
        <taxon>Eukaryota</taxon>
        <taxon>Sar</taxon>
        <taxon>Stramenopiles</taxon>
        <taxon>Ochrophyta</taxon>
        <taxon>Bacillariophyta</taxon>
        <taxon>Bacillariophyceae</taxon>
        <taxon>Bacillariophycidae</taxon>
        <taxon>Naviculales</taxon>
        <taxon>Naviculaceae</taxon>
        <taxon>Fistulifera</taxon>
    </lineage>
</organism>
<comment type="caution">
    <text evidence="1">The sequence shown here is derived from an EMBL/GenBank/DDBJ whole genome shotgun (WGS) entry which is preliminary data.</text>
</comment>